<protein>
    <submittedName>
        <fullName evidence="1">Uncharacterized protein</fullName>
    </submittedName>
</protein>
<feature type="non-terminal residue" evidence="1">
    <location>
        <position position="229"/>
    </location>
</feature>
<reference evidence="1" key="1">
    <citation type="journal article" date="2020" name="Stud. Mycol.">
        <title>101 Dothideomycetes genomes: a test case for predicting lifestyles and emergence of pathogens.</title>
        <authorList>
            <person name="Haridas S."/>
            <person name="Albert R."/>
            <person name="Binder M."/>
            <person name="Bloem J."/>
            <person name="Labutti K."/>
            <person name="Salamov A."/>
            <person name="Andreopoulos B."/>
            <person name="Baker S."/>
            <person name="Barry K."/>
            <person name="Bills G."/>
            <person name="Bluhm B."/>
            <person name="Cannon C."/>
            <person name="Castanera R."/>
            <person name="Culley D."/>
            <person name="Daum C."/>
            <person name="Ezra D."/>
            <person name="Gonzalez J."/>
            <person name="Henrissat B."/>
            <person name="Kuo A."/>
            <person name="Liang C."/>
            <person name="Lipzen A."/>
            <person name="Lutzoni F."/>
            <person name="Magnuson J."/>
            <person name="Mondo S."/>
            <person name="Nolan M."/>
            <person name="Ohm R."/>
            <person name="Pangilinan J."/>
            <person name="Park H.-J."/>
            <person name="Ramirez L."/>
            <person name="Alfaro M."/>
            <person name="Sun H."/>
            <person name="Tritt A."/>
            <person name="Yoshinaga Y."/>
            <person name="Zwiers L.-H."/>
            <person name="Turgeon B."/>
            <person name="Goodwin S."/>
            <person name="Spatafora J."/>
            <person name="Crous P."/>
            <person name="Grigoriev I."/>
        </authorList>
    </citation>
    <scope>NUCLEOTIDE SEQUENCE</scope>
    <source>
        <strain evidence="1">CBS 109.77</strain>
    </source>
</reference>
<dbReference type="Proteomes" id="UP000799757">
    <property type="component" value="Unassembled WGS sequence"/>
</dbReference>
<dbReference type="OrthoDB" id="3783833at2759"/>
<evidence type="ECO:0000313" key="1">
    <source>
        <dbReference type="EMBL" id="KAF2786436.1"/>
    </source>
</evidence>
<name>A0A6A6WQS4_9PLEO</name>
<accession>A0A6A6WQS4</accession>
<gene>
    <name evidence="1" type="ORF">K505DRAFT_200857</name>
</gene>
<dbReference type="AlphaFoldDB" id="A0A6A6WQS4"/>
<evidence type="ECO:0000313" key="2">
    <source>
        <dbReference type="Proteomes" id="UP000799757"/>
    </source>
</evidence>
<proteinExistence type="predicted"/>
<organism evidence="1 2">
    <name type="scientific">Melanomma pulvis-pyrius CBS 109.77</name>
    <dbReference type="NCBI Taxonomy" id="1314802"/>
    <lineage>
        <taxon>Eukaryota</taxon>
        <taxon>Fungi</taxon>
        <taxon>Dikarya</taxon>
        <taxon>Ascomycota</taxon>
        <taxon>Pezizomycotina</taxon>
        <taxon>Dothideomycetes</taxon>
        <taxon>Pleosporomycetidae</taxon>
        <taxon>Pleosporales</taxon>
        <taxon>Melanommataceae</taxon>
        <taxon>Melanomma</taxon>
    </lineage>
</organism>
<sequence length="229" mass="26260">MPNMLEFPPAPLPPDVNTPPYVLFGINGMECFNDLSQKVPLKLALHFVPKLADWLLPSPTDLPKEVVNIELLTPYRGIDIRDTDVSIIGLLWVIKHMLQLSGVPQPKEAFNMTDLSPHICLMIYQTWLALELPIAGADGLRVRLLTQLMSNEPVILPVMKMIWASFPHKDEVVRQMFLNYLRSHLERGYTLSVSLEVLSWILDTEERSQAFQEIEKGHPGFRDMLRMEY</sequence>
<keyword evidence="2" id="KW-1185">Reference proteome</keyword>
<dbReference type="EMBL" id="MU002467">
    <property type="protein sequence ID" value="KAF2786436.1"/>
    <property type="molecule type" value="Genomic_DNA"/>
</dbReference>